<evidence type="ECO:0000313" key="2">
    <source>
        <dbReference type="EMBL" id="GAA1774568.1"/>
    </source>
</evidence>
<comment type="caution">
    <text evidence="2">The sequence shown here is derived from an EMBL/GenBank/DDBJ whole genome shotgun (WGS) entry which is preliminary data.</text>
</comment>
<organism evidence="2 3">
    <name type="scientific">Kocuria aegyptia</name>
    <dbReference type="NCBI Taxonomy" id="330943"/>
    <lineage>
        <taxon>Bacteria</taxon>
        <taxon>Bacillati</taxon>
        <taxon>Actinomycetota</taxon>
        <taxon>Actinomycetes</taxon>
        <taxon>Micrococcales</taxon>
        <taxon>Micrococcaceae</taxon>
        <taxon>Kocuria</taxon>
    </lineage>
</organism>
<proteinExistence type="predicted"/>
<protein>
    <submittedName>
        <fullName evidence="2">Uncharacterized protein</fullName>
    </submittedName>
</protein>
<gene>
    <name evidence="2" type="ORF">GCM10009767_35720</name>
</gene>
<name>A0ABP4XAT2_9MICC</name>
<reference evidence="3" key="1">
    <citation type="journal article" date="2019" name="Int. J. Syst. Evol. Microbiol.">
        <title>The Global Catalogue of Microorganisms (GCM) 10K type strain sequencing project: providing services to taxonomists for standard genome sequencing and annotation.</title>
        <authorList>
            <consortium name="The Broad Institute Genomics Platform"/>
            <consortium name="The Broad Institute Genome Sequencing Center for Infectious Disease"/>
            <person name="Wu L."/>
            <person name="Ma J."/>
        </authorList>
    </citation>
    <scope>NUCLEOTIDE SEQUENCE [LARGE SCALE GENOMIC DNA]</scope>
    <source>
        <strain evidence="3">JCM 14735</strain>
    </source>
</reference>
<evidence type="ECO:0000313" key="3">
    <source>
        <dbReference type="Proteomes" id="UP001501204"/>
    </source>
</evidence>
<accession>A0ABP4XAT2</accession>
<sequence>MTHHLRDDKSDPCASSAKTRTRAATPQNVQEGPAMPIPHLAGRPRRTPEHPDWWNAYPSDKDR</sequence>
<feature type="compositionally biased region" description="Low complexity" evidence="1">
    <location>
        <begin position="14"/>
        <end position="25"/>
    </location>
</feature>
<evidence type="ECO:0000256" key="1">
    <source>
        <dbReference type="SAM" id="MobiDB-lite"/>
    </source>
</evidence>
<feature type="region of interest" description="Disordered" evidence="1">
    <location>
        <begin position="1"/>
        <end position="63"/>
    </location>
</feature>
<dbReference type="EMBL" id="BAAAOA010000047">
    <property type="protein sequence ID" value="GAA1774568.1"/>
    <property type="molecule type" value="Genomic_DNA"/>
</dbReference>
<feature type="compositionally biased region" description="Basic and acidic residues" evidence="1">
    <location>
        <begin position="1"/>
        <end position="11"/>
    </location>
</feature>
<dbReference type="Proteomes" id="UP001501204">
    <property type="component" value="Unassembled WGS sequence"/>
</dbReference>
<keyword evidence="3" id="KW-1185">Reference proteome</keyword>